<reference evidence="2" key="1">
    <citation type="submission" date="2020-01" db="EMBL/GenBank/DDBJ databases">
        <authorList>
            <person name="Meier V. D."/>
            <person name="Meier V D."/>
        </authorList>
    </citation>
    <scope>NUCLEOTIDE SEQUENCE</scope>
    <source>
        <strain evidence="2">HLG_WM_MAG_04</strain>
    </source>
</reference>
<dbReference type="AlphaFoldDB" id="A0A6S6TLT9"/>
<organism evidence="2">
    <name type="scientific">uncultured Sulfurovum sp</name>
    <dbReference type="NCBI Taxonomy" id="269237"/>
    <lineage>
        <taxon>Bacteria</taxon>
        <taxon>Pseudomonadati</taxon>
        <taxon>Campylobacterota</taxon>
        <taxon>Epsilonproteobacteria</taxon>
        <taxon>Campylobacterales</taxon>
        <taxon>Sulfurovaceae</taxon>
        <taxon>Sulfurovum</taxon>
        <taxon>environmental samples</taxon>
    </lineage>
</organism>
<evidence type="ECO:0000313" key="2">
    <source>
        <dbReference type="EMBL" id="CAA6821832.1"/>
    </source>
</evidence>
<dbReference type="SUPFAM" id="SSF69572">
    <property type="entry name" value="Activating enzymes of the ubiquitin-like proteins"/>
    <property type="match status" value="1"/>
</dbReference>
<sequence>MIKTEDYFNRQIQLWGEETQLSLENKKIAIIGAGGLGSSLALALGTSGIGQIDMVDFDTVSLHNIHRQIAFTLKDEEKLKAEVVVALMKSKNPFLLSNAYTMTFEAFSKMTNTYDLILDATDNLGTRQEIDAYARKIDTPWIYASVEEFNGQVCFFDEASFQVFNTSDHKPGGITAPIVMHIASLQANIALRYLAGLTVVKDKLYYLYFNNEGELITQKFSMPKN</sequence>
<dbReference type="Gene3D" id="3.40.50.720">
    <property type="entry name" value="NAD(P)-binding Rossmann-like Domain"/>
    <property type="match status" value="1"/>
</dbReference>
<dbReference type="InterPro" id="IPR035985">
    <property type="entry name" value="Ubiquitin-activating_enz"/>
</dbReference>
<dbReference type="PANTHER" id="PTHR10953">
    <property type="entry name" value="UBIQUITIN-ACTIVATING ENZYME E1"/>
    <property type="match status" value="1"/>
</dbReference>
<dbReference type="EMBL" id="CACVAX010000059">
    <property type="protein sequence ID" value="CAA6821832.1"/>
    <property type="molecule type" value="Genomic_DNA"/>
</dbReference>
<keyword evidence="2" id="KW-0548">Nucleotidyltransferase</keyword>
<gene>
    <name evidence="2" type="ORF">HELGO_WM1808</name>
</gene>
<dbReference type="InterPro" id="IPR000594">
    <property type="entry name" value="ThiF_NAD_FAD-bd"/>
</dbReference>
<evidence type="ECO:0000259" key="1">
    <source>
        <dbReference type="Pfam" id="PF00899"/>
    </source>
</evidence>
<protein>
    <submittedName>
        <fullName evidence="2">Sulfur carrier protein adenylyltransferase ThiF</fullName>
    </submittedName>
</protein>
<name>A0A6S6TLT9_9BACT</name>
<feature type="domain" description="THIF-type NAD/FAD binding fold" evidence="1">
    <location>
        <begin position="8"/>
        <end position="212"/>
    </location>
</feature>
<dbReference type="GO" id="GO:0004792">
    <property type="term" value="F:thiosulfate-cyanide sulfurtransferase activity"/>
    <property type="evidence" value="ECO:0007669"/>
    <property type="project" value="TreeGrafter"/>
</dbReference>
<dbReference type="PANTHER" id="PTHR10953:SF102">
    <property type="entry name" value="ADENYLYLTRANSFERASE AND SULFURTRANSFERASE MOCS3"/>
    <property type="match status" value="1"/>
</dbReference>
<keyword evidence="2" id="KW-0808">Transferase</keyword>
<dbReference type="Pfam" id="PF00899">
    <property type="entry name" value="ThiF"/>
    <property type="match status" value="1"/>
</dbReference>
<dbReference type="GO" id="GO:0005737">
    <property type="term" value="C:cytoplasm"/>
    <property type="evidence" value="ECO:0007669"/>
    <property type="project" value="TreeGrafter"/>
</dbReference>
<proteinExistence type="predicted"/>
<accession>A0A6S6TLT9</accession>
<dbReference type="GO" id="GO:0008641">
    <property type="term" value="F:ubiquitin-like modifier activating enzyme activity"/>
    <property type="evidence" value="ECO:0007669"/>
    <property type="project" value="InterPro"/>
</dbReference>
<dbReference type="GO" id="GO:0016779">
    <property type="term" value="F:nucleotidyltransferase activity"/>
    <property type="evidence" value="ECO:0007669"/>
    <property type="project" value="UniProtKB-KW"/>
</dbReference>
<dbReference type="InterPro" id="IPR045886">
    <property type="entry name" value="ThiF/MoeB/HesA"/>
</dbReference>